<name>A0ABY4FAM5_9BACT</name>
<gene>
    <name evidence="1" type="ORF">MUN80_02035</name>
</gene>
<organism evidence="1 2">
    <name type="scientific">Hymenobacter cellulosivorans</name>
    <dbReference type="NCBI Taxonomy" id="2932249"/>
    <lineage>
        <taxon>Bacteria</taxon>
        <taxon>Pseudomonadati</taxon>
        <taxon>Bacteroidota</taxon>
        <taxon>Cytophagia</taxon>
        <taxon>Cytophagales</taxon>
        <taxon>Hymenobacteraceae</taxon>
        <taxon>Hymenobacter</taxon>
    </lineage>
</organism>
<reference evidence="1 2" key="1">
    <citation type="submission" date="2022-04" db="EMBL/GenBank/DDBJ databases">
        <title>Hymenobacter sp. isolated from the air.</title>
        <authorList>
            <person name="Won M."/>
            <person name="Lee C.-M."/>
            <person name="Woen H.-Y."/>
            <person name="Kwon S.-W."/>
        </authorList>
    </citation>
    <scope>NUCLEOTIDE SEQUENCE [LARGE SCALE GENOMIC DNA]</scope>
    <source>
        <strain evidence="2">5116 S-27</strain>
    </source>
</reference>
<keyword evidence="2" id="KW-1185">Reference proteome</keyword>
<dbReference type="Proteomes" id="UP000831785">
    <property type="component" value="Chromosome"/>
</dbReference>
<evidence type="ECO:0000313" key="2">
    <source>
        <dbReference type="Proteomes" id="UP000831785"/>
    </source>
</evidence>
<evidence type="ECO:0000313" key="1">
    <source>
        <dbReference type="EMBL" id="UOQ53548.1"/>
    </source>
</evidence>
<dbReference type="RefSeq" id="WP_244718953.1">
    <property type="nucleotide sequence ID" value="NZ_CP095049.1"/>
</dbReference>
<sequence length="61" mass="7107">MREQQLQSILRHMPAGIATLLGPELRYGFVNEAMRALLGGDTPRVSRWPITWVCWRPICWK</sequence>
<evidence type="ECO:0008006" key="3">
    <source>
        <dbReference type="Google" id="ProtNLM"/>
    </source>
</evidence>
<protein>
    <recommendedName>
        <fullName evidence="3">PAS fold-4 domain-containing protein</fullName>
    </recommendedName>
</protein>
<proteinExistence type="predicted"/>
<accession>A0ABY4FAM5</accession>
<dbReference type="Gene3D" id="3.30.450.20">
    <property type="entry name" value="PAS domain"/>
    <property type="match status" value="1"/>
</dbReference>
<dbReference type="EMBL" id="CP095049">
    <property type="protein sequence ID" value="UOQ53548.1"/>
    <property type="molecule type" value="Genomic_DNA"/>
</dbReference>